<dbReference type="EMBL" id="JAFIQS010000008">
    <property type="protein sequence ID" value="KAG5166148.1"/>
    <property type="molecule type" value="Genomic_DNA"/>
</dbReference>
<dbReference type="GO" id="GO:0004708">
    <property type="term" value="F:MAP kinase kinase activity"/>
    <property type="evidence" value="ECO:0007669"/>
    <property type="project" value="UniProtKB-EC"/>
</dbReference>
<evidence type="ECO:0000256" key="4">
    <source>
        <dbReference type="ARBA" id="ARBA00022840"/>
    </source>
</evidence>
<keyword evidence="4 7" id="KW-0067">ATP-binding</keyword>
<keyword evidence="2 7" id="KW-0547">Nucleotide-binding</keyword>
<dbReference type="InterPro" id="IPR011009">
    <property type="entry name" value="Kinase-like_dom_sf"/>
</dbReference>
<feature type="compositionally biased region" description="Polar residues" evidence="8">
    <location>
        <begin position="518"/>
        <end position="530"/>
    </location>
</feature>
<feature type="domain" description="Protein kinase" evidence="9">
    <location>
        <begin position="211"/>
        <end position="472"/>
    </location>
</feature>
<evidence type="ECO:0000256" key="7">
    <source>
        <dbReference type="PROSITE-ProRule" id="PRU10141"/>
    </source>
</evidence>
<feature type="compositionally biased region" description="Polar residues" evidence="8">
    <location>
        <begin position="19"/>
        <end position="29"/>
    </location>
</feature>
<feature type="binding site" evidence="7">
    <location>
        <position position="240"/>
    </location>
    <ligand>
        <name>ATP</name>
        <dbReference type="ChEBI" id="CHEBI:30616"/>
    </ligand>
</feature>
<evidence type="ECO:0000256" key="1">
    <source>
        <dbReference type="ARBA" id="ARBA00022679"/>
    </source>
</evidence>
<dbReference type="GO" id="GO:0000196">
    <property type="term" value="P:cell integrity MAPK cascade"/>
    <property type="evidence" value="ECO:0007669"/>
    <property type="project" value="TreeGrafter"/>
</dbReference>
<comment type="caution">
    <text evidence="10">The sequence shown here is derived from an EMBL/GenBank/DDBJ whole genome shotgun (WGS) entry which is preliminary data.</text>
</comment>
<evidence type="ECO:0000256" key="6">
    <source>
        <dbReference type="ARBA" id="ARBA00038999"/>
    </source>
</evidence>
<evidence type="ECO:0000259" key="9">
    <source>
        <dbReference type="PROSITE" id="PS50011"/>
    </source>
</evidence>
<keyword evidence="3" id="KW-0418">Kinase</keyword>
<comment type="similarity">
    <text evidence="5">Belongs to the protein kinase superfamily. STE Ser/Thr protein kinase family. MAP kinase kinase subfamily.</text>
</comment>
<dbReference type="OrthoDB" id="10252354at2759"/>
<gene>
    <name evidence="10" type="ORF">JR316_008222</name>
</gene>
<dbReference type="Pfam" id="PF00069">
    <property type="entry name" value="Pkinase"/>
    <property type="match status" value="1"/>
</dbReference>
<dbReference type="GO" id="GO:0005524">
    <property type="term" value="F:ATP binding"/>
    <property type="evidence" value="ECO:0007669"/>
    <property type="project" value="UniProtKB-UniRule"/>
</dbReference>
<dbReference type="PROSITE" id="PS00107">
    <property type="entry name" value="PROTEIN_KINASE_ATP"/>
    <property type="match status" value="1"/>
</dbReference>
<dbReference type="Gene3D" id="3.30.200.20">
    <property type="entry name" value="Phosphorylase Kinase, domain 1"/>
    <property type="match status" value="1"/>
</dbReference>
<dbReference type="Gene3D" id="1.10.510.10">
    <property type="entry name" value="Transferase(Phosphotransferase) domain 1"/>
    <property type="match status" value="1"/>
</dbReference>
<evidence type="ECO:0000313" key="10">
    <source>
        <dbReference type="EMBL" id="KAG5166148.1"/>
    </source>
</evidence>
<keyword evidence="1" id="KW-0808">Transferase</keyword>
<evidence type="ECO:0000256" key="5">
    <source>
        <dbReference type="ARBA" id="ARBA00038035"/>
    </source>
</evidence>
<feature type="region of interest" description="Disordered" evidence="8">
    <location>
        <begin position="492"/>
        <end position="530"/>
    </location>
</feature>
<evidence type="ECO:0000256" key="3">
    <source>
        <dbReference type="ARBA" id="ARBA00022777"/>
    </source>
</evidence>
<feature type="compositionally biased region" description="Low complexity" evidence="8">
    <location>
        <begin position="46"/>
        <end position="62"/>
    </location>
</feature>
<evidence type="ECO:0000256" key="2">
    <source>
        <dbReference type="ARBA" id="ARBA00022741"/>
    </source>
</evidence>
<dbReference type="SMART" id="SM00220">
    <property type="entry name" value="S_TKc"/>
    <property type="match status" value="1"/>
</dbReference>
<proteinExistence type="inferred from homology"/>
<dbReference type="EC" id="2.7.12.2" evidence="6"/>
<dbReference type="FunFam" id="1.10.510.10:FF:000263">
    <property type="entry name" value="MAP kinase skh1/pek1"/>
    <property type="match status" value="1"/>
</dbReference>
<dbReference type="AlphaFoldDB" id="A0A8H7XST0"/>
<sequence>MNFPRPAPGGPRERLTPLLSLNTQPQNQDRPLDLQHHLPLSRSGYNSHSNSNNATHSPSSTSLFSNAPSIFLKTPKPPKGKRVDAPHVTVDVGRRVSGNNGDGDQSTIRPEVTYSPQEGPRRPAEIPMGNMIGVVPPVYPSAPREDPIQTLRQAVSNISIGYSANSNQSGSMTHSPEGSSKSSPGSSATGGHGYHGLPEPGKPKEFNDEVFEVISRLGEGAGGAVHHVRDTRDGSIYARKTITTREVSTRQVVRELKIIATTSHVNIVQCFGAYMSPSSSEVKIIMEYCDGQSLEAIGKKLKERSAIIGEKIAGRIAEGILQGLTYLHSRRTIHRDIKPSNILLSREGIVKLCDFGVSGELTNESFLGTFTGTLVYMAPERVSGGEYTIRADVWSAGISLLELVQNRFPFPAELSTIELILTITNSEPPSLEDDPEADITWSDEMKDFIRQTLIREPRSRPTPREMLDHPWIRIVMNQEDHMAKWIRQVWGWPKPSKRPRKGSSRYENNGEDDGGNMSKHSTGSSVSPAD</sequence>
<feature type="region of interest" description="Disordered" evidence="8">
    <location>
        <begin position="1"/>
        <end position="129"/>
    </location>
</feature>
<feature type="compositionally biased region" description="Polar residues" evidence="8">
    <location>
        <begin position="97"/>
        <end position="108"/>
    </location>
</feature>
<dbReference type="GO" id="GO:0060237">
    <property type="term" value="P:regulation of fungal-type cell wall organization"/>
    <property type="evidence" value="ECO:0007669"/>
    <property type="project" value="TreeGrafter"/>
</dbReference>
<feature type="compositionally biased region" description="Low complexity" evidence="8">
    <location>
        <begin position="175"/>
        <end position="187"/>
    </location>
</feature>
<dbReference type="InterPro" id="IPR000719">
    <property type="entry name" value="Prot_kinase_dom"/>
</dbReference>
<dbReference type="PROSITE" id="PS50011">
    <property type="entry name" value="PROTEIN_KINASE_DOM"/>
    <property type="match status" value="1"/>
</dbReference>
<dbReference type="PANTHER" id="PTHR48013:SF6">
    <property type="entry name" value="MAP KINASE KINASE MKK1_SSP32-RELATED"/>
    <property type="match status" value="1"/>
</dbReference>
<feature type="compositionally biased region" description="Polar residues" evidence="8">
    <location>
        <begin position="162"/>
        <end position="174"/>
    </location>
</feature>
<dbReference type="PANTHER" id="PTHR48013">
    <property type="entry name" value="DUAL SPECIFICITY MITOGEN-ACTIVATED PROTEIN KINASE KINASE 5-RELATED"/>
    <property type="match status" value="1"/>
</dbReference>
<evidence type="ECO:0000256" key="8">
    <source>
        <dbReference type="SAM" id="MobiDB-lite"/>
    </source>
</evidence>
<reference evidence="10" key="1">
    <citation type="submission" date="2021-02" db="EMBL/GenBank/DDBJ databases">
        <title>Psilocybe cubensis genome.</title>
        <authorList>
            <person name="Mckernan K.J."/>
            <person name="Crawford S."/>
            <person name="Trippe A."/>
            <person name="Kane L.T."/>
            <person name="Mclaughlin S."/>
        </authorList>
    </citation>
    <scope>NUCLEOTIDE SEQUENCE [LARGE SCALE GENOMIC DNA]</scope>
    <source>
        <strain evidence="10">MGC-MH-2018</strain>
    </source>
</reference>
<accession>A0A8H7XST0</accession>
<feature type="region of interest" description="Disordered" evidence="8">
    <location>
        <begin position="162"/>
        <end position="205"/>
    </location>
</feature>
<organism evidence="10">
    <name type="scientific">Psilocybe cubensis</name>
    <name type="common">Psychedelic mushroom</name>
    <name type="synonym">Stropharia cubensis</name>
    <dbReference type="NCBI Taxonomy" id="181762"/>
    <lineage>
        <taxon>Eukaryota</taxon>
        <taxon>Fungi</taxon>
        <taxon>Dikarya</taxon>
        <taxon>Basidiomycota</taxon>
        <taxon>Agaricomycotina</taxon>
        <taxon>Agaricomycetes</taxon>
        <taxon>Agaricomycetidae</taxon>
        <taxon>Agaricales</taxon>
        <taxon>Agaricineae</taxon>
        <taxon>Strophariaceae</taxon>
        <taxon>Psilocybe</taxon>
    </lineage>
</organism>
<protein>
    <recommendedName>
        <fullName evidence="6">mitogen-activated protein kinase kinase</fullName>
        <ecNumber evidence="6">2.7.12.2</ecNumber>
    </recommendedName>
</protein>
<dbReference type="InterPro" id="IPR017441">
    <property type="entry name" value="Protein_kinase_ATP_BS"/>
</dbReference>
<name>A0A8H7XST0_PSICU</name>
<dbReference type="SUPFAM" id="SSF56112">
    <property type="entry name" value="Protein kinase-like (PK-like)"/>
    <property type="match status" value="1"/>
</dbReference>